<gene>
    <name evidence="6" type="primary">clpP</name>
    <name evidence="13" type="ORF">SY85_20995</name>
</gene>
<accession>A0A172U397</accession>
<comment type="function">
    <text evidence="6 10">Cleaves peptides in various proteins in a process that requires ATP hydrolysis. Has a chymotrypsin-like activity. Plays a major role in the degradation of misfolded proteins.</text>
</comment>
<dbReference type="PATRIC" id="fig|1492898.3.peg.4558"/>
<evidence type="ECO:0000256" key="3">
    <source>
        <dbReference type="ARBA" id="ARBA00022801"/>
    </source>
</evidence>
<dbReference type="OrthoDB" id="9802800at2"/>
<comment type="catalytic activity">
    <reaction evidence="5 6 8">
        <text>Hydrolysis of proteins to small peptides in the presence of ATP and magnesium. alpha-casein is the usual test substrate. In the absence of ATP, only oligopeptides shorter than five residues are hydrolyzed (such as succinyl-Leu-Tyr-|-NHMec, and Leu-Tyr-Leu-|-Tyr-Trp, in which cleavage of the -Tyr-|-Leu- and -Tyr-|-Trp bonds also occurs).</text>
        <dbReference type="EC" id="3.4.21.92"/>
    </reaction>
</comment>
<evidence type="ECO:0000256" key="2">
    <source>
        <dbReference type="ARBA" id="ARBA00022670"/>
    </source>
</evidence>
<evidence type="ECO:0000256" key="7">
    <source>
        <dbReference type="PROSITE-ProRule" id="PRU10085"/>
    </source>
</evidence>
<dbReference type="GO" id="GO:0009368">
    <property type="term" value="C:endopeptidase Clp complex"/>
    <property type="evidence" value="ECO:0007669"/>
    <property type="project" value="TreeGrafter"/>
</dbReference>
<dbReference type="InterPro" id="IPR029045">
    <property type="entry name" value="ClpP/crotonase-like_dom_sf"/>
</dbReference>
<keyword evidence="4 6" id="KW-0720">Serine protease</keyword>
<keyword evidence="2 6" id="KW-0645">Protease</keyword>
<feature type="active site" evidence="6 8">
    <location>
        <position position="136"/>
    </location>
</feature>
<dbReference type="GO" id="GO:0004176">
    <property type="term" value="F:ATP-dependent peptidase activity"/>
    <property type="evidence" value="ECO:0007669"/>
    <property type="project" value="InterPro"/>
</dbReference>
<dbReference type="PROSITE" id="PS00382">
    <property type="entry name" value="CLP_PROTEASE_HIS"/>
    <property type="match status" value="1"/>
</dbReference>
<evidence type="ECO:0000256" key="5">
    <source>
        <dbReference type="ARBA" id="ARBA00034021"/>
    </source>
</evidence>
<evidence type="ECO:0000256" key="6">
    <source>
        <dbReference type="HAMAP-Rule" id="MF_00444"/>
    </source>
</evidence>
<evidence type="ECO:0000256" key="8">
    <source>
        <dbReference type="PROSITE-ProRule" id="PRU10086"/>
    </source>
</evidence>
<dbReference type="InterPro" id="IPR023562">
    <property type="entry name" value="ClpP/TepA"/>
</dbReference>
<protein>
    <recommendedName>
        <fullName evidence="6 11">ATP-dependent Clp protease proteolytic subunit</fullName>
        <ecNumber evidence="6 9">3.4.21.92</ecNumber>
    </recommendedName>
    <alternativeName>
        <fullName evidence="6">Endopeptidase Clp</fullName>
    </alternativeName>
</protein>
<evidence type="ECO:0000256" key="10">
    <source>
        <dbReference type="RuleBase" id="RU000550"/>
    </source>
</evidence>
<dbReference type="STRING" id="1492898.SY85_20995"/>
<dbReference type="GO" id="GO:0004252">
    <property type="term" value="F:serine-type endopeptidase activity"/>
    <property type="evidence" value="ECO:0007669"/>
    <property type="project" value="UniProtKB-UniRule"/>
</dbReference>
<dbReference type="AlphaFoldDB" id="A0A172U397"/>
<dbReference type="EC" id="3.4.21.92" evidence="6 9"/>
<comment type="similarity">
    <text evidence="1 6 11">Belongs to the peptidase S14 family.</text>
</comment>
<organism evidence="13 14">
    <name type="scientific">Flavisolibacter tropicus</name>
    <dbReference type="NCBI Taxonomy" id="1492898"/>
    <lineage>
        <taxon>Bacteria</taxon>
        <taxon>Pseudomonadati</taxon>
        <taxon>Bacteroidota</taxon>
        <taxon>Chitinophagia</taxon>
        <taxon>Chitinophagales</taxon>
        <taxon>Chitinophagaceae</taxon>
        <taxon>Flavisolibacter</taxon>
    </lineage>
</organism>
<reference evidence="13 14" key="2">
    <citation type="journal article" date="2016" name="Int. J. Syst. Evol. Microbiol.">
        <title>Flavisolibacter tropicus sp. nov., isolated from tropical soil.</title>
        <authorList>
            <person name="Lee J.J."/>
            <person name="Kang M.S."/>
            <person name="Kim G.S."/>
            <person name="Lee C.S."/>
            <person name="Lim S."/>
            <person name="Lee J."/>
            <person name="Roh S.H."/>
            <person name="Kang H."/>
            <person name="Ha J.M."/>
            <person name="Bae S."/>
            <person name="Jung H.Y."/>
            <person name="Kim M.K."/>
        </authorList>
    </citation>
    <scope>NUCLEOTIDE SEQUENCE [LARGE SCALE GENOMIC DNA]</scope>
    <source>
        <strain evidence="13 14">LCS9</strain>
    </source>
</reference>
<evidence type="ECO:0000313" key="13">
    <source>
        <dbReference type="EMBL" id="ANE53638.1"/>
    </source>
</evidence>
<dbReference type="PRINTS" id="PR00127">
    <property type="entry name" value="CLPPROTEASEP"/>
</dbReference>
<dbReference type="EMBL" id="CP011390">
    <property type="protein sequence ID" value="ANE53638.1"/>
    <property type="molecule type" value="Genomic_DNA"/>
</dbReference>
<name>A0A172U397_9BACT</name>
<comment type="subunit">
    <text evidence="6">Fourteen ClpP subunits assemble into 2 heptameric rings which stack back to back to give a disk-like structure with a central cavity, resembling the structure of eukaryotic proteasomes.</text>
</comment>
<dbReference type="Proteomes" id="UP000077177">
    <property type="component" value="Chromosome"/>
</dbReference>
<keyword evidence="14" id="KW-1185">Reference proteome</keyword>
<dbReference type="PANTHER" id="PTHR10381">
    <property type="entry name" value="ATP-DEPENDENT CLP PROTEASE PROTEOLYTIC SUBUNIT"/>
    <property type="match status" value="1"/>
</dbReference>
<sequence length="209" mass="23659">MQPQPNPEEPDKDDDAEKEERAEVDTRMLYKRLEQYFYDSRAIYLWGIVDDKSAKDVVTKLLLLDADQPGKEIKFYISSPGGSVTSGMVIYDMMKAIKSPVSTICMGLAASMGSILLSAGEKGRRFIFPHGEVMIHQPSLGGHIQGVSADMEIHAEQILRTKEMGARILAENTGQTIERIRKDFERDYWMDAEKSIEYGIVDQIMTKLY</sequence>
<dbReference type="GO" id="GO:0005737">
    <property type="term" value="C:cytoplasm"/>
    <property type="evidence" value="ECO:0007669"/>
    <property type="project" value="UniProtKB-SubCell"/>
</dbReference>
<dbReference type="SUPFAM" id="SSF52096">
    <property type="entry name" value="ClpP/crotonase"/>
    <property type="match status" value="1"/>
</dbReference>
<feature type="region of interest" description="Disordered" evidence="12">
    <location>
        <begin position="1"/>
        <end position="23"/>
    </location>
</feature>
<reference evidence="14" key="1">
    <citation type="submission" date="2015-01" db="EMBL/GenBank/DDBJ databases">
        <title>Flavisolibacter sp./LCS9/ whole genome sequencing.</title>
        <authorList>
            <person name="Kim M.K."/>
            <person name="Srinivasan S."/>
            <person name="Lee J.-J."/>
        </authorList>
    </citation>
    <scope>NUCLEOTIDE SEQUENCE [LARGE SCALE GENOMIC DNA]</scope>
    <source>
        <strain evidence="14">LCS9</strain>
    </source>
</reference>
<dbReference type="Gene3D" id="3.90.226.10">
    <property type="entry name" value="2-enoyl-CoA Hydratase, Chain A, domain 1"/>
    <property type="match status" value="1"/>
</dbReference>
<evidence type="ECO:0000313" key="14">
    <source>
        <dbReference type="Proteomes" id="UP000077177"/>
    </source>
</evidence>
<evidence type="ECO:0000256" key="1">
    <source>
        <dbReference type="ARBA" id="ARBA00007039"/>
    </source>
</evidence>
<comment type="subcellular location">
    <subcellularLocation>
        <location evidence="6">Cytoplasm</location>
    </subcellularLocation>
</comment>
<proteinExistence type="inferred from homology"/>
<dbReference type="HAMAP" id="MF_00444">
    <property type="entry name" value="ClpP"/>
    <property type="match status" value="1"/>
</dbReference>
<feature type="compositionally biased region" description="Acidic residues" evidence="12">
    <location>
        <begin position="8"/>
        <end position="17"/>
    </location>
</feature>
<feature type="active site" evidence="7">
    <location>
        <position position="111"/>
    </location>
</feature>
<dbReference type="CDD" id="cd07017">
    <property type="entry name" value="S14_ClpP_2"/>
    <property type="match status" value="1"/>
</dbReference>
<dbReference type="KEGG" id="fla:SY85_20995"/>
<dbReference type="Pfam" id="PF00574">
    <property type="entry name" value="CLP_protease"/>
    <property type="match status" value="1"/>
</dbReference>
<dbReference type="GO" id="GO:0006515">
    <property type="term" value="P:protein quality control for misfolded or incompletely synthesized proteins"/>
    <property type="evidence" value="ECO:0007669"/>
    <property type="project" value="TreeGrafter"/>
</dbReference>
<dbReference type="NCBIfam" id="NF009205">
    <property type="entry name" value="PRK12553.1"/>
    <property type="match status" value="1"/>
</dbReference>
<dbReference type="PANTHER" id="PTHR10381:SF11">
    <property type="entry name" value="ATP-DEPENDENT CLP PROTEASE PROTEOLYTIC SUBUNIT, MITOCHONDRIAL"/>
    <property type="match status" value="1"/>
</dbReference>
<dbReference type="InterPro" id="IPR033135">
    <property type="entry name" value="ClpP_His_AS"/>
</dbReference>
<keyword evidence="3 6" id="KW-0378">Hydrolase</keyword>
<keyword evidence="6" id="KW-0963">Cytoplasm</keyword>
<feature type="active site" description="Nucleophile" evidence="6">
    <location>
        <position position="111"/>
    </location>
</feature>
<dbReference type="InterPro" id="IPR018215">
    <property type="entry name" value="ClpP_Ser_AS"/>
</dbReference>
<evidence type="ECO:0000256" key="4">
    <source>
        <dbReference type="ARBA" id="ARBA00022825"/>
    </source>
</evidence>
<dbReference type="PROSITE" id="PS00381">
    <property type="entry name" value="CLP_PROTEASE_SER"/>
    <property type="match status" value="1"/>
</dbReference>
<dbReference type="InterPro" id="IPR001907">
    <property type="entry name" value="ClpP"/>
</dbReference>
<evidence type="ECO:0000256" key="11">
    <source>
        <dbReference type="RuleBase" id="RU003567"/>
    </source>
</evidence>
<evidence type="ECO:0000256" key="12">
    <source>
        <dbReference type="SAM" id="MobiDB-lite"/>
    </source>
</evidence>
<dbReference type="GO" id="GO:0051117">
    <property type="term" value="F:ATPase binding"/>
    <property type="evidence" value="ECO:0007669"/>
    <property type="project" value="TreeGrafter"/>
</dbReference>
<evidence type="ECO:0000256" key="9">
    <source>
        <dbReference type="RuleBase" id="RU000549"/>
    </source>
</evidence>